<name>B9T7C2_RICCO</name>
<dbReference type="Proteomes" id="UP000008311">
    <property type="component" value="Unassembled WGS sequence"/>
</dbReference>
<dbReference type="InParanoid" id="B9T7C2"/>
<feature type="coiled-coil region" evidence="1">
    <location>
        <begin position="44"/>
        <end position="88"/>
    </location>
</feature>
<dbReference type="AlphaFoldDB" id="B9T7C2"/>
<protein>
    <submittedName>
        <fullName evidence="2">Uncharacterized protein</fullName>
    </submittedName>
</protein>
<accession>B9T7C2</accession>
<reference evidence="3" key="1">
    <citation type="journal article" date="2010" name="Nat. Biotechnol.">
        <title>Draft genome sequence of the oilseed species Ricinus communis.</title>
        <authorList>
            <person name="Chan A.P."/>
            <person name="Crabtree J."/>
            <person name="Zhao Q."/>
            <person name="Lorenzi H."/>
            <person name="Orvis J."/>
            <person name="Puiu D."/>
            <person name="Melake-Berhan A."/>
            <person name="Jones K.M."/>
            <person name="Redman J."/>
            <person name="Chen G."/>
            <person name="Cahoon E.B."/>
            <person name="Gedil M."/>
            <person name="Stanke M."/>
            <person name="Haas B.J."/>
            <person name="Wortman J.R."/>
            <person name="Fraser-Liggett C.M."/>
            <person name="Ravel J."/>
            <person name="Rabinowicz P.D."/>
        </authorList>
    </citation>
    <scope>NUCLEOTIDE SEQUENCE [LARGE SCALE GENOMIC DNA]</scope>
    <source>
        <strain evidence="3">cv. Hale</strain>
    </source>
</reference>
<evidence type="ECO:0000313" key="3">
    <source>
        <dbReference type="Proteomes" id="UP000008311"/>
    </source>
</evidence>
<organism evidence="2 3">
    <name type="scientific">Ricinus communis</name>
    <name type="common">Castor bean</name>
    <dbReference type="NCBI Taxonomy" id="3988"/>
    <lineage>
        <taxon>Eukaryota</taxon>
        <taxon>Viridiplantae</taxon>
        <taxon>Streptophyta</taxon>
        <taxon>Embryophyta</taxon>
        <taxon>Tracheophyta</taxon>
        <taxon>Spermatophyta</taxon>
        <taxon>Magnoliopsida</taxon>
        <taxon>eudicotyledons</taxon>
        <taxon>Gunneridae</taxon>
        <taxon>Pentapetalae</taxon>
        <taxon>rosids</taxon>
        <taxon>fabids</taxon>
        <taxon>Malpighiales</taxon>
        <taxon>Euphorbiaceae</taxon>
        <taxon>Acalyphoideae</taxon>
        <taxon>Acalypheae</taxon>
        <taxon>Ricinus</taxon>
    </lineage>
</organism>
<proteinExistence type="predicted"/>
<dbReference type="EMBL" id="EQ974732">
    <property type="protein sequence ID" value="EEF28245.1"/>
    <property type="molecule type" value="Genomic_DNA"/>
</dbReference>
<evidence type="ECO:0000256" key="1">
    <source>
        <dbReference type="SAM" id="Coils"/>
    </source>
</evidence>
<sequence>MADAGTMYVDDSSYRYRRHIALMGLNEKQMAWVQGLLNLMDVLRDEIKNTLVQASEAFAKYELKLEQLRECKVRMEELEEKIERQGFQVLL</sequence>
<evidence type="ECO:0000313" key="2">
    <source>
        <dbReference type="EMBL" id="EEF28245.1"/>
    </source>
</evidence>
<keyword evidence="1" id="KW-0175">Coiled coil</keyword>
<keyword evidence="3" id="KW-1185">Reference proteome</keyword>
<gene>
    <name evidence="2" type="ORF">RCOM_1287310</name>
</gene>